<dbReference type="PANTHER" id="PTHR43134:SF1">
    <property type="entry name" value="SIGNAL RECOGNITION PARTICLE RECEPTOR SUBUNIT ALPHA"/>
    <property type="match status" value="1"/>
</dbReference>
<comment type="subunit">
    <text evidence="9">Part of the signal recognition particle protein translocation system, which is composed of SRP and FtsY.</text>
</comment>
<feature type="domain" description="SRP54-type proteins GTP-binding" evidence="10">
    <location>
        <begin position="271"/>
        <end position="284"/>
    </location>
</feature>
<comment type="caution">
    <text evidence="11">The sequence shown here is derived from an EMBL/GenBank/DDBJ whole genome shotgun (WGS) entry which is preliminary data.</text>
</comment>
<sequence length="297" mass="32352">MGFFKKIAEGIKKTKDSISKKLFYAFSARALDEEFYESLEEALLAGDVGVTATETVIEELKDRVFEEKIKAPEDAKDILKEILVDNIDYDVEEYEYPLVILLSGVNGVGKTTAIGKLAHMFREQGKSVVIAAADTFRAAASEQLEVWGERAGVRVIRHNEGADPAAVVYDAVASAKAKGTDVILVDTAGRLHNKKNLMEELKKICRVVDRELPGADFRKYLVLDATTGQNGVAQAEIFSEAIDIDGIVLTKLDGTAKGGVVIAISVELELPVLYVGVGEKIDDLIPFDAKDFVDALI</sequence>
<dbReference type="PANTHER" id="PTHR43134">
    <property type="entry name" value="SIGNAL RECOGNITION PARTICLE RECEPTOR SUBUNIT ALPHA"/>
    <property type="match status" value="1"/>
</dbReference>
<evidence type="ECO:0000313" key="12">
    <source>
        <dbReference type="Proteomes" id="UP000824088"/>
    </source>
</evidence>
<evidence type="ECO:0000256" key="4">
    <source>
        <dbReference type="ARBA" id="ARBA00022801"/>
    </source>
</evidence>
<evidence type="ECO:0000256" key="7">
    <source>
        <dbReference type="ARBA" id="ARBA00023170"/>
    </source>
</evidence>
<dbReference type="SMART" id="SM00963">
    <property type="entry name" value="SRP54_N"/>
    <property type="match status" value="1"/>
</dbReference>
<dbReference type="AlphaFoldDB" id="A0A9D1HQN5"/>
<dbReference type="GO" id="GO:0005525">
    <property type="term" value="F:GTP binding"/>
    <property type="evidence" value="ECO:0007669"/>
    <property type="project" value="UniProtKB-UniRule"/>
</dbReference>
<gene>
    <name evidence="9 11" type="primary">ftsY</name>
    <name evidence="11" type="ORF">IAD51_01285</name>
</gene>
<dbReference type="InterPro" id="IPR013822">
    <property type="entry name" value="Signal_recog_particl_SRP54_hlx"/>
</dbReference>
<keyword evidence="4 9" id="KW-0378">Hydrolase</keyword>
<dbReference type="InterPro" id="IPR003593">
    <property type="entry name" value="AAA+_ATPase"/>
</dbReference>
<comment type="similarity">
    <text evidence="9">Belongs to the GTP-binding SRP family. FtsY subfamily.</text>
</comment>
<dbReference type="NCBIfam" id="TIGR00064">
    <property type="entry name" value="ftsY"/>
    <property type="match status" value="1"/>
</dbReference>
<dbReference type="InterPro" id="IPR027417">
    <property type="entry name" value="P-loop_NTPase"/>
</dbReference>
<dbReference type="GO" id="GO:0005886">
    <property type="term" value="C:plasma membrane"/>
    <property type="evidence" value="ECO:0007669"/>
    <property type="project" value="UniProtKB-SubCell"/>
</dbReference>
<accession>A0A9D1HQN5</accession>
<keyword evidence="2 9" id="KW-0963">Cytoplasm</keyword>
<dbReference type="Gene3D" id="1.20.120.140">
    <property type="entry name" value="Signal recognition particle SRP54, nucleotide-binding domain"/>
    <property type="match status" value="1"/>
</dbReference>
<evidence type="ECO:0000256" key="3">
    <source>
        <dbReference type="ARBA" id="ARBA00022741"/>
    </source>
</evidence>
<dbReference type="EMBL" id="DVMN01000022">
    <property type="protein sequence ID" value="HIU20863.1"/>
    <property type="molecule type" value="Genomic_DNA"/>
</dbReference>
<name>A0A9D1HQN5_9FIRM</name>
<dbReference type="Pfam" id="PF02881">
    <property type="entry name" value="SRP54_N"/>
    <property type="match status" value="1"/>
</dbReference>
<evidence type="ECO:0000313" key="11">
    <source>
        <dbReference type="EMBL" id="HIU20863.1"/>
    </source>
</evidence>
<keyword evidence="5 9" id="KW-0342">GTP-binding</keyword>
<dbReference type="FunFam" id="1.20.120.140:FF:000002">
    <property type="entry name" value="Signal recognition particle receptor FtsY"/>
    <property type="match status" value="1"/>
</dbReference>
<protein>
    <recommendedName>
        <fullName evidence="9">Signal recognition particle receptor FtsY</fullName>
        <shortName evidence="9">SRP receptor</shortName>
        <ecNumber evidence="9">3.6.5.4</ecNumber>
    </recommendedName>
</protein>
<keyword evidence="7 9" id="KW-0675">Receptor</keyword>
<evidence type="ECO:0000256" key="8">
    <source>
        <dbReference type="ARBA" id="ARBA00048027"/>
    </source>
</evidence>
<evidence type="ECO:0000256" key="5">
    <source>
        <dbReference type="ARBA" id="ARBA00023134"/>
    </source>
</evidence>
<dbReference type="EC" id="3.6.5.4" evidence="9"/>
<feature type="binding site" evidence="9">
    <location>
        <begin position="250"/>
        <end position="253"/>
    </location>
    <ligand>
        <name>GTP</name>
        <dbReference type="ChEBI" id="CHEBI:37565"/>
    </ligand>
</feature>
<dbReference type="GO" id="GO:0006614">
    <property type="term" value="P:SRP-dependent cotranslational protein targeting to membrane"/>
    <property type="evidence" value="ECO:0007669"/>
    <property type="project" value="InterPro"/>
</dbReference>
<organism evidence="11 12">
    <name type="scientific">Candidatus Limadaptatus stercorigallinarum</name>
    <dbReference type="NCBI Taxonomy" id="2840845"/>
    <lineage>
        <taxon>Bacteria</taxon>
        <taxon>Bacillati</taxon>
        <taxon>Bacillota</taxon>
        <taxon>Clostridia</taxon>
        <taxon>Eubacteriales</taxon>
        <taxon>Candidatus Limadaptatus</taxon>
    </lineage>
</organism>
<proteinExistence type="inferred from homology"/>
<dbReference type="SUPFAM" id="SSF52540">
    <property type="entry name" value="P-loop containing nucleoside triphosphate hydrolases"/>
    <property type="match status" value="1"/>
</dbReference>
<dbReference type="GO" id="GO:0005047">
    <property type="term" value="F:signal recognition particle binding"/>
    <property type="evidence" value="ECO:0007669"/>
    <property type="project" value="TreeGrafter"/>
</dbReference>
<evidence type="ECO:0000259" key="10">
    <source>
        <dbReference type="PROSITE" id="PS00300"/>
    </source>
</evidence>
<reference evidence="11" key="1">
    <citation type="submission" date="2020-10" db="EMBL/GenBank/DDBJ databases">
        <authorList>
            <person name="Gilroy R."/>
        </authorList>
    </citation>
    <scope>NUCLEOTIDE SEQUENCE</scope>
    <source>
        <strain evidence="11">1063</strain>
    </source>
</reference>
<keyword evidence="3 9" id="KW-0547">Nucleotide-binding</keyword>
<dbReference type="GO" id="GO:0003924">
    <property type="term" value="F:GTPase activity"/>
    <property type="evidence" value="ECO:0007669"/>
    <property type="project" value="UniProtKB-UniRule"/>
</dbReference>
<evidence type="ECO:0000256" key="6">
    <source>
        <dbReference type="ARBA" id="ARBA00023136"/>
    </source>
</evidence>
<dbReference type="SMART" id="SM00382">
    <property type="entry name" value="AAA"/>
    <property type="match status" value="1"/>
</dbReference>
<dbReference type="FunFam" id="3.40.50.300:FF:000053">
    <property type="entry name" value="Signal recognition particle receptor FtsY"/>
    <property type="match status" value="1"/>
</dbReference>
<reference evidence="11" key="2">
    <citation type="journal article" date="2021" name="PeerJ">
        <title>Extensive microbial diversity within the chicken gut microbiome revealed by metagenomics and culture.</title>
        <authorList>
            <person name="Gilroy R."/>
            <person name="Ravi A."/>
            <person name="Getino M."/>
            <person name="Pursley I."/>
            <person name="Horton D.L."/>
            <person name="Alikhan N.F."/>
            <person name="Baker D."/>
            <person name="Gharbi K."/>
            <person name="Hall N."/>
            <person name="Watson M."/>
            <person name="Adriaenssens E.M."/>
            <person name="Foster-Nyarko E."/>
            <person name="Jarju S."/>
            <person name="Secka A."/>
            <person name="Antonio M."/>
            <person name="Oren A."/>
            <person name="Chaudhuri R.R."/>
            <person name="La Ragione R."/>
            <person name="Hildebrand F."/>
            <person name="Pallen M.J."/>
        </authorList>
    </citation>
    <scope>NUCLEOTIDE SEQUENCE</scope>
    <source>
        <strain evidence="11">1063</strain>
    </source>
</reference>
<dbReference type="PROSITE" id="PS00300">
    <property type="entry name" value="SRP54"/>
    <property type="match status" value="1"/>
</dbReference>
<feature type="binding site" evidence="9">
    <location>
        <begin position="104"/>
        <end position="111"/>
    </location>
    <ligand>
        <name>GTP</name>
        <dbReference type="ChEBI" id="CHEBI:37565"/>
    </ligand>
</feature>
<dbReference type="GO" id="GO:0005737">
    <property type="term" value="C:cytoplasm"/>
    <property type="evidence" value="ECO:0007669"/>
    <property type="project" value="UniProtKB-SubCell"/>
</dbReference>
<evidence type="ECO:0000256" key="2">
    <source>
        <dbReference type="ARBA" id="ARBA00022490"/>
    </source>
</evidence>
<dbReference type="InterPro" id="IPR000897">
    <property type="entry name" value="SRP54_GTPase_dom"/>
</dbReference>
<feature type="binding site" evidence="9">
    <location>
        <begin position="186"/>
        <end position="190"/>
    </location>
    <ligand>
        <name>GTP</name>
        <dbReference type="ChEBI" id="CHEBI:37565"/>
    </ligand>
</feature>
<evidence type="ECO:0000256" key="9">
    <source>
        <dbReference type="HAMAP-Rule" id="MF_00920"/>
    </source>
</evidence>
<dbReference type="SUPFAM" id="SSF47364">
    <property type="entry name" value="Domain of the SRP/SRP receptor G-proteins"/>
    <property type="match status" value="1"/>
</dbReference>
<evidence type="ECO:0000256" key="1">
    <source>
        <dbReference type="ARBA" id="ARBA00022475"/>
    </source>
</evidence>
<keyword evidence="1 9" id="KW-1003">Cell membrane</keyword>
<comment type="subcellular location">
    <subcellularLocation>
        <location evidence="9">Cell membrane</location>
        <topology evidence="9">Peripheral membrane protein</topology>
        <orientation evidence="9">Cytoplasmic side</orientation>
    </subcellularLocation>
    <subcellularLocation>
        <location evidence="9">Cytoplasm</location>
    </subcellularLocation>
</comment>
<dbReference type="Pfam" id="PF00448">
    <property type="entry name" value="SRP54"/>
    <property type="match status" value="1"/>
</dbReference>
<comment type="catalytic activity">
    <reaction evidence="8 9">
        <text>GTP + H2O = GDP + phosphate + H(+)</text>
        <dbReference type="Rhea" id="RHEA:19669"/>
        <dbReference type="ChEBI" id="CHEBI:15377"/>
        <dbReference type="ChEBI" id="CHEBI:15378"/>
        <dbReference type="ChEBI" id="CHEBI:37565"/>
        <dbReference type="ChEBI" id="CHEBI:43474"/>
        <dbReference type="ChEBI" id="CHEBI:58189"/>
        <dbReference type="EC" id="3.6.5.4"/>
    </reaction>
</comment>
<dbReference type="CDD" id="cd17874">
    <property type="entry name" value="FtsY"/>
    <property type="match status" value="1"/>
</dbReference>
<keyword evidence="6 9" id="KW-0472">Membrane</keyword>
<dbReference type="Proteomes" id="UP000824088">
    <property type="component" value="Unassembled WGS sequence"/>
</dbReference>
<dbReference type="SMART" id="SM00962">
    <property type="entry name" value="SRP54"/>
    <property type="match status" value="1"/>
</dbReference>
<dbReference type="InterPro" id="IPR036225">
    <property type="entry name" value="SRP/SRP_N"/>
</dbReference>
<dbReference type="InterPro" id="IPR042101">
    <property type="entry name" value="SRP54_N_sf"/>
</dbReference>
<comment type="function">
    <text evidence="9">Involved in targeting and insertion of nascent membrane proteins into the cytoplasmic membrane. Acts as a receptor for the complex formed by the signal recognition particle (SRP) and the ribosome-nascent chain (RNC).</text>
</comment>
<dbReference type="InterPro" id="IPR004390">
    <property type="entry name" value="SR_rcpt_FtsY"/>
</dbReference>
<dbReference type="Gene3D" id="3.40.50.300">
    <property type="entry name" value="P-loop containing nucleotide triphosphate hydrolases"/>
    <property type="match status" value="1"/>
</dbReference>
<dbReference type="HAMAP" id="MF_00920">
    <property type="entry name" value="FtsY"/>
    <property type="match status" value="1"/>
</dbReference>